<accession>A0ABW6IIS2</accession>
<comment type="caution">
    <text evidence="1">The sequence shown here is derived from an EMBL/GenBank/DDBJ whole genome shotgun (WGS) entry which is preliminary data.</text>
</comment>
<evidence type="ECO:0000313" key="2">
    <source>
        <dbReference type="Proteomes" id="UP001600165"/>
    </source>
</evidence>
<dbReference type="SUPFAM" id="SSF52266">
    <property type="entry name" value="SGNH hydrolase"/>
    <property type="match status" value="1"/>
</dbReference>
<name>A0ABW6IIS2_9CYAN</name>
<proteinExistence type="predicted"/>
<dbReference type="Proteomes" id="UP001600165">
    <property type="component" value="Unassembled WGS sequence"/>
</dbReference>
<gene>
    <name evidence="1" type="ORF">ACFVKH_17705</name>
</gene>
<evidence type="ECO:0000313" key="1">
    <source>
        <dbReference type="EMBL" id="MFE4108122.1"/>
    </source>
</evidence>
<sequence length="1058" mass="117131">MVSKQRLTPHLETDLTQLNAWLQKAIAQPQAKLQLKLRGNILHVLCVTPAALERETTLLRLVQALLEEAFKTLLSDSYPNIYQLYFYSRSSQQSEPAWSAPVYLNRLEKHLVQLTEPLRPDLAGALLGESSEDATQALSNAIVLSNLSLARKGDPEAIARYLSQTLSRLGIGVWVSIRAIPGQGQPLARAVTAHHDDPDHPAVAPGAIPRLWILCEAAYSPDPNLVAEPTAQQLRHLKLTQFQDAVILVQVQGEHQPDWVLRVDLTPREEMLRDWARWGDAEAIACLVEQTLAPLAIATRTELKSTSLHILCQSTEASSPAVPQQAVVVEALTALLSGLAPQGIFRALVYGQDVHQDAPDWIHCLDLPAQEHPALAASTAILAQQGDLPALAFTLTRKLNPHLENKLATGGIRVQLLVKDKLLHVMLEAPVCPPQRLATRHLAPYLRQLDLEGIEGIRLYGRRAGQKQPTWHYGKDFQSRDRVVPKAVPEFAASEAYLGDLLATSDQAIDFSEEDTESLWAALYDSWQQIGLTARNLLFQTQLFEPSHDVLATETPQLPATSSPKVALVWGTVGLLLVLQTDWLLGQILNPPRHPAAAEAMPPLPDLALSAEPEPLPTPPAEEALVDDEWAEIKFGRQADEPPPESLAADGFIDFGGGETFSEENLAAGSEADRLLVTPNTLLSQSPFPSFRSQQLDEKLALYYQRLQASGPPEVLVVGSSRALRGVDPAALERSLQALGYSDVNIFNFGVNGSTAQVVDFTIRQLLQPDQLPKLIVWADGARAFNSGRVDVTYNGITASEGYRQLQIGTLLPDTAEPDLATSEATDTAELAPPRVSVTSLRESYQTVDRWLSQQFAQLSAAHSDREQLKTQLQQLFAQWDPPLLAALSVAETDENPDNLDDPMALPDDTDLLDFDGFLALTVRFNPATYYQDHARVPGNYDSDYEDFRLQGRQVQALENLLAFTQQQNIPVVFVNTPLTDEYLDPHRMTAETEFQRFMLELSASQNGFVFRDLGQLWPERYSYFSDPSHLNRYGAYQVSNRLAQDPMIPWPRPQIEP</sequence>
<dbReference type="EMBL" id="JBHZOL010000100">
    <property type="protein sequence ID" value="MFE4108122.1"/>
    <property type="molecule type" value="Genomic_DNA"/>
</dbReference>
<protein>
    <submittedName>
        <fullName evidence="1">DUF1574 domain-containing protein</fullName>
    </submittedName>
</protein>
<reference evidence="1 2" key="1">
    <citation type="submission" date="2024-10" db="EMBL/GenBank/DDBJ databases">
        <authorList>
            <person name="Ratan Roy A."/>
            <person name="Morales Sandoval P.H."/>
            <person name="De Los Santos Villalobos S."/>
            <person name="Chakraborty S."/>
            <person name="Mukherjee J."/>
        </authorList>
    </citation>
    <scope>NUCLEOTIDE SEQUENCE [LARGE SCALE GENOMIC DNA]</scope>
    <source>
        <strain evidence="1 2">S1</strain>
    </source>
</reference>
<keyword evidence="2" id="KW-1185">Reference proteome</keyword>
<organism evidence="1 2">
    <name type="scientific">Almyronema epifaneia S1</name>
    <dbReference type="NCBI Taxonomy" id="2991925"/>
    <lineage>
        <taxon>Bacteria</taxon>
        <taxon>Bacillati</taxon>
        <taxon>Cyanobacteriota</taxon>
        <taxon>Cyanophyceae</taxon>
        <taxon>Nodosilineales</taxon>
        <taxon>Nodosilineaceae</taxon>
        <taxon>Almyronema</taxon>
        <taxon>Almyronema epifaneia</taxon>
    </lineage>
</organism>
<dbReference type="RefSeq" id="WP_377967530.1">
    <property type="nucleotide sequence ID" value="NZ_JBHZOL010000100.1"/>
</dbReference>